<dbReference type="InterPro" id="IPR046313">
    <property type="entry name" value="DUF6465"/>
</dbReference>
<organism evidence="2 3">
    <name type="scientific">Anaerosacchariphilus polymeriproducens</name>
    <dbReference type="NCBI Taxonomy" id="1812858"/>
    <lineage>
        <taxon>Bacteria</taxon>
        <taxon>Bacillati</taxon>
        <taxon>Bacillota</taxon>
        <taxon>Clostridia</taxon>
        <taxon>Lachnospirales</taxon>
        <taxon>Lachnospiraceae</taxon>
        <taxon>Anaerosacchariphilus</taxon>
    </lineage>
</organism>
<proteinExistence type="predicted"/>
<evidence type="ECO:0000313" key="2">
    <source>
        <dbReference type="EMBL" id="RDU22680.1"/>
    </source>
</evidence>
<feature type="compositionally biased region" description="Low complexity" evidence="1">
    <location>
        <begin position="9"/>
        <end position="19"/>
    </location>
</feature>
<protein>
    <submittedName>
        <fullName evidence="2">Uncharacterized protein</fullName>
    </submittedName>
</protein>
<dbReference type="Pfam" id="PF20069">
    <property type="entry name" value="DUF6465"/>
    <property type="match status" value="1"/>
</dbReference>
<comment type="caution">
    <text evidence="2">The sequence shown here is derived from an EMBL/GenBank/DDBJ whole genome shotgun (WGS) entry which is preliminary data.</text>
</comment>
<reference evidence="2 3" key="1">
    <citation type="submission" date="2018-07" db="EMBL/GenBank/DDBJ databases">
        <title>Anaerosacharophilus polymeroproducens gen. nov. sp. nov., an anaerobic bacterium isolated from salt field.</title>
        <authorList>
            <person name="Kim W."/>
            <person name="Yang S.-H."/>
            <person name="Oh J."/>
            <person name="Lee J.-H."/>
            <person name="Kwon K.K."/>
        </authorList>
    </citation>
    <scope>NUCLEOTIDE SEQUENCE [LARGE SCALE GENOMIC DNA]</scope>
    <source>
        <strain evidence="2 3">MCWD5</strain>
    </source>
</reference>
<keyword evidence="3" id="KW-1185">Reference proteome</keyword>
<dbReference type="RefSeq" id="WP_115482614.1">
    <property type="nucleotide sequence ID" value="NZ_QRCT01000048.1"/>
</dbReference>
<gene>
    <name evidence="2" type="ORF">DWV06_12965</name>
</gene>
<dbReference type="Proteomes" id="UP000255036">
    <property type="component" value="Unassembled WGS sequence"/>
</dbReference>
<evidence type="ECO:0000256" key="1">
    <source>
        <dbReference type="SAM" id="MobiDB-lite"/>
    </source>
</evidence>
<dbReference type="AlphaFoldDB" id="A0A371AT89"/>
<feature type="region of interest" description="Disordered" evidence="1">
    <location>
        <begin position="1"/>
        <end position="32"/>
    </location>
</feature>
<evidence type="ECO:0000313" key="3">
    <source>
        <dbReference type="Proteomes" id="UP000255036"/>
    </source>
</evidence>
<dbReference type="OrthoDB" id="1711086at2"/>
<sequence length="100" mass="11270">MSTEKKQGTAKPLATTAAKPAKKSAGKESKTKSKTAKIAFYIQYEGKEINYDDMVKQVKEVWVSQGNKISHIKTLDIYAKPEEMMIYYVINEEFSGSIPM</sequence>
<dbReference type="EMBL" id="QRCT01000048">
    <property type="protein sequence ID" value="RDU22680.1"/>
    <property type="molecule type" value="Genomic_DNA"/>
</dbReference>
<name>A0A371AT89_9FIRM</name>
<accession>A0A371AT89</accession>